<dbReference type="SFLD" id="SFLDG00002">
    <property type="entry name" value="C1.7:_P-type_atpase_like"/>
    <property type="match status" value="1"/>
</dbReference>
<reference evidence="21" key="2">
    <citation type="journal article" date="2022" name="BMC Genomics">
        <title>Comparative genome analysis of mycobacteria focusing on tRNA and non-coding RNA.</title>
        <authorList>
            <person name="Behra P.R.K."/>
            <person name="Pettersson B.M.F."/>
            <person name="Ramesh M."/>
            <person name="Das S."/>
            <person name="Dasgupta S."/>
            <person name="Kirsebom L.A."/>
        </authorList>
    </citation>
    <scope>NUCLEOTIDE SEQUENCE</scope>
    <source>
        <strain evidence="21">DSM 45406</strain>
    </source>
</reference>
<dbReference type="InterPro" id="IPR004014">
    <property type="entry name" value="ATPase_P-typ_cation-transptr_N"/>
</dbReference>
<dbReference type="SUPFAM" id="SSF56784">
    <property type="entry name" value="HAD-like"/>
    <property type="match status" value="1"/>
</dbReference>
<reference evidence="21" key="1">
    <citation type="submission" date="2020-07" db="EMBL/GenBank/DDBJ databases">
        <authorList>
            <person name="Pettersson B.M.F."/>
            <person name="Behra P.R.K."/>
            <person name="Ramesh M."/>
            <person name="Das S."/>
            <person name="Dasgupta S."/>
            <person name="Kirsebom L.A."/>
        </authorList>
    </citation>
    <scope>NUCLEOTIDE SEQUENCE</scope>
    <source>
        <strain evidence="21">DSM 45406</strain>
    </source>
</reference>
<dbReference type="InterPro" id="IPR044492">
    <property type="entry name" value="P_typ_ATPase_HD_dom"/>
</dbReference>
<keyword evidence="10" id="KW-0547">Nucleotide-binding</keyword>
<comment type="function">
    <text evidence="1">Mediates magnesium influx to the cytosol.</text>
</comment>
<feature type="transmembrane region" description="Helical" evidence="19">
    <location>
        <begin position="770"/>
        <end position="789"/>
    </location>
</feature>
<dbReference type="SMART" id="SM00831">
    <property type="entry name" value="Cation_ATPase_N"/>
    <property type="match status" value="1"/>
</dbReference>
<dbReference type="GO" id="GO:0005524">
    <property type="term" value="F:ATP binding"/>
    <property type="evidence" value="ECO:0007669"/>
    <property type="project" value="UniProtKB-KW"/>
</dbReference>
<dbReference type="AlphaFoldDB" id="A0A9X2YGC4"/>
<feature type="transmembrane region" description="Helical" evidence="19">
    <location>
        <begin position="86"/>
        <end position="102"/>
    </location>
</feature>
<dbReference type="EC" id="7.2.2.14" evidence="4"/>
<keyword evidence="8" id="KW-0597">Phosphoprotein</keyword>
<keyword evidence="23" id="KW-1185">Reference proteome</keyword>
<keyword evidence="9 19" id="KW-0812">Transmembrane</keyword>
<feature type="transmembrane region" description="Helical" evidence="19">
    <location>
        <begin position="274"/>
        <end position="294"/>
    </location>
</feature>
<evidence type="ECO:0000256" key="12">
    <source>
        <dbReference type="ARBA" id="ARBA00022842"/>
    </source>
</evidence>
<evidence type="ECO:0000256" key="7">
    <source>
        <dbReference type="ARBA" id="ARBA00022519"/>
    </source>
</evidence>
<keyword evidence="15 19" id="KW-0472">Membrane</keyword>
<dbReference type="GO" id="GO:0005886">
    <property type="term" value="C:plasma membrane"/>
    <property type="evidence" value="ECO:0007669"/>
    <property type="project" value="UniProtKB-SubCell"/>
</dbReference>
<keyword evidence="6" id="KW-1003">Cell membrane</keyword>
<evidence type="ECO:0000256" key="10">
    <source>
        <dbReference type="ARBA" id="ARBA00022741"/>
    </source>
</evidence>
<feature type="transmembrane region" description="Helical" evidence="19">
    <location>
        <begin position="62"/>
        <end position="80"/>
    </location>
</feature>
<dbReference type="InterPro" id="IPR036412">
    <property type="entry name" value="HAD-like_sf"/>
</dbReference>
<evidence type="ECO:0000313" key="23">
    <source>
        <dbReference type="Proteomes" id="UP001055159"/>
    </source>
</evidence>
<keyword evidence="14 19" id="KW-1133">Transmembrane helix</keyword>
<dbReference type="Gene3D" id="2.70.150.10">
    <property type="entry name" value="Calcium-transporting ATPase, cytoplasmic transduction domain A"/>
    <property type="match status" value="1"/>
</dbReference>
<feature type="transmembrane region" description="Helical" evidence="19">
    <location>
        <begin position="248"/>
        <end position="268"/>
    </location>
</feature>
<dbReference type="SUPFAM" id="SSF81665">
    <property type="entry name" value="Calcium ATPase, transmembrane domain M"/>
    <property type="match status" value="1"/>
</dbReference>
<keyword evidence="11" id="KW-0067">ATP-binding</keyword>
<comment type="catalytic activity">
    <reaction evidence="18">
        <text>ATP + H2O = ADP + phosphate + H(+)</text>
        <dbReference type="Rhea" id="RHEA:13065"/>
        <dbReference type="ChEBI" id="CHEBI:15377"/>
        <dbReference type="ChEBI" id="CHEBI:15378"/>
        <dbReference type="ChEBI" id="CHEBI:30616"/>
        <dbReference type="ChEBI" id="CHEBI:43474"/>
        <dbReference type="ChEBI" id="CHEBI:456216"/>
    </reaction>
</comment>
<dbReference type="Pfam" id="PF00702">
    <property type="entry name" value="Hydrolase"/>
    <property type="match status" value="1"/>
</dbReference>
<dbReference type="Proteomes" id="UP001055159">
    <property type="component" value="Chromosome"/>
</dbReference>
<dbReference type="GO" id="GO:0016887">
    <property type="term" value="F:ATP hydrolysis activity"/>
    <property type="evidence" value="ECO:0007669"/>
    <property type="project" value="InterPro"/>
</dbReference>
<dbReference type="InterPro" id="IPR059000">
    <property type="entry name" value="ATPase_P-type_domA"/>
</dbReference>
<dbReference type="NCBIfam" id="TIGR01524">
    <property type="entry name" value="ATPase-IIIB_Mg"/>
    <property type="match status" value="1"/>
</dbReference>
<evidence type="ECO:0000313" key="24">
    <source>
        <dbReference type="Proteomes" id="UP001140272"/>
    </source>
</evidence>
<evidence type="ECO:0000256" key="2">
    <source>
        <dbReference type="ARBA" id="ARBA00004429"/>
    </source>
</evidence>
<dbReference type="InterPro" id="IPR006068">
    <property type="entry name" value="ATPase_P-typ_cation-transptr_C"/>
</dbReference>
<evidence type="ECO:0000313" key="22">
    <source>
        <dbReference type="EMBL" id="ULP39451.1"/>
    </source>
</evidence>
<evidence type="ECO:0000256" key="17">
    <source>
        <dbReference type="ARBA" id="ARBA00047295"/>
    </source>
</evidence>
<keyword evidence="12" id="KW-0460">Magnesium</keyword>
<dbReference type="EMBL" id="CP092427">
    <property type="protein sequence ID" value="ULP39451.1"/>
    <property type="molecule type" value="Genomic_DNA"/>
</dbReference>
<dbReference type="Pfam" id="PF00690">
    <property type="entry name" value="Cation_ATPase_N"/>
    <property type="match status" value="1"/>
</dbReference>
<reference evidence="22" key="3">
    <citation type="submission" date="2022-08" db="EMBL/GenBank/DDBJ databases">
        <title>Whole genome sequencing of non-tuberculosis mycobacteria type-strains.</title>
        <authorList>
            <person name="Igarashi Y."/>
            <person name="Osugi A."/>
            <person name="Mitarai S."/>
        </authorList>
    </citation>
    <scope>NUCLEOTIDE SEQUENCE</scope>
    <source>
        <strain evidence="22">JCM 16372</strain>
    </source>
</reference>
<dbReference type="InterPro" id="IPR023214">
    <property type="entry name" value="HAD_sf"/>
</dbReference>
<dbReference type="PRINTS" id="PR01836">
    <property type="entry name" value="MGATPASE"/>
</dbReference>
<dbReference type="Proteomes" id="UP001140272">
    <property type="component" value="Unassembled WGS sequence"/>
</dbReference>
<comment type="similarity">
    <text evidence="3">Belongs to the cation transport ATPase (P-type) (TC 3.A.3) family. Type IIIB subfamily.</text>
</comment>
<comment type="subcellular location">
    <subcellularLocation>
        <location evidence="2">Cell inner membrane</location>
        <topology evidence="2">Multi-pass membrane protein</topology>
    </subcellularLocation>
</comment>
<evidence type="ECO:0000256" key="4">
    <source>
        <dbReference type="ARBA" id="ARBA00012786"/>
    </source>
</evidence>
<dbReference type="GO" id="GO:0015444">
    <property type="term" value="F:P-type magnesium transporter activity"/>
    <property type="evidence" value="ECO:0007669"/>
    <property type="project" value="UniProtKB-EC"/>
</dbReference>
<dbReference type="InterPro" id="IPR001757">
    <property type="entry name" value="P_typ_ATPase"/>
</dbReference>
<evidence type="ECO:0000256" key="11">
    <source>
        <dbReference type="ARBA" id="ARBA00022840"/>
    </source>
</evidence>
<dbReference type="InterPro" id="IPR006415">
    <property type="entry name" value="P-type_ATPase_IIIB"/>
</dbReference>
<feature type="transmembrane region" description="Helical" evidence="19">
    <location>
        <begin position="740"/>
        <end position="758"/>
    </location>
</feature>
<dbReference type="Gene3D" id="3.40.1110.10">
    <property type="entry name" value="Calcium-transporting ATPase, cytoplasmic domain N"/>
    <property type="match status" value="1"/>
</dbReference>
<evidence type="ECO:0000259" key="20">
    <source>
        <dbReference type="SMART" id="SM00831"/>
    </source>
</evidence>
<dbReference type="SFLD" id="SFLDF00027">
    <property type="entry name" value="p-type_atpase"/>
    <property type="match status" value="1"/>
</dbReference>
<dbReference type="InterPro" id="IPR018303">
    <property type="entry name" value="ATPase_P-typ_P_site"/>
</dbReference>
<protein>
    <recommendedName>
        <fullName evidence="5">Magnesium-transporting ATPase, P-type 1</fullName>
        <ecNumber evidence="4">7.2.2.14</ecNumber>
    </recommendedName>
    <alternativeName>
        <fullName evidence="16">Mg(2+) transport ATPase, P-type 1</fullName>
    </alternativeName>
</protein>
<dbReference type="Gene3D" id="1.20.1110.10">
    <property type="entry name" value="Calcium-transporting ATPase, transmembrane domain"/>
    <property type="match status" value="1"/>
</dbReference>
<keyword evidence="13" id="KW-1278">Translocase</keyword>
<evidence type="ECO:0000256" key="18">
    <source>
        <dbReference type="ARBA" id="ARBA00049360"/>
    </source>
</evidence>
<evidence type="ECO:0000313" key="21">
    <source>
        <dbReference type="EMBL" id="MCV7072733.1"/>
    </source>
</evidence>
<evidence type="ECO:0000256" key="13">
    <source>
        <dbReference type="ARBA" id="ARBA00022967"/>
    </source>
</evidence>
<evidence type="ECO:0000256" key="15">
    <source>
        <dbReference type="ARBA" id="ARBA00023136"/>
    </source>
</evidence>
<dbReference type="InterPro" id="IPR023298">
    <property type="entry name" value="ATPase_P-typ_TM_dom_sf"/>
</dbReference>
<comment type="catalytic activity">
    <reaction evidence="17">
        <text>Mg(2+)(out) + ATP + H2O = Mg(2+)(in) + ADP + phosphate + H(+)</text>
        <dbReference type="Rhea" id="RHEA:10260"/>
        <dbReference type="ChEBI" id="CHEBI:15377"/>
        <dbReference type="ChEBI" id="CHEBI:15378"/>
        <dbReference type="ChEBI" id="CHEBI:18420"/>
        <dbReference type="ChEBI" id="CHEBI:30616"/>
        <dbReference type="ChEBI" id="CHEBI:43474"/>
        <dbReference type="ChEBI" id="CHEBI:456216"/>
        <dbReference type="EC" id="7.2.2.14"/>
    </reaction>
</comment>
<dbReference type="Pfam" id="PF00122">
    <property type="entry name" value="E1-E2_ATPase"/>
    <property type="match status" value="1"/>
</dbReference>
<evidence type="ECO:0000256" key="5">
    <source>
        <dbReference type="ARBA" id="ARBA00013555"/>
    </source>
</evidence>
<dbReference type="SFLD" id="SFLDS00003">
    <property type="entry name" value="Haloacid_Dehalogenase"/>
    <property type="match status" value="1"/>
</dbReference>
<keyword evidence="7" id="KW-0997">Cell inner membrane</keyword>
<name>A0A9X2YGC4_9MYCO</name>
<sequence length="867" mass="91241">MPDVARTRDTVAGAPVGEVLAALGTSPEGLTTAQARQRAVSVGPNVVRTHRVSAVAVLRRQFRNAVLGLLAATAVLSWFLGDSTQAVIIGIILLVSVGLGFINEYRAERAAAALHSGIHHTAVVRRDGRYRRVDVGELVPGDVIALTLGELVPADVRLLDVTGLECNESILTGESAVAEKSADPLPAGTAVADARNLAYMGTVVAAGAATAVVYATGANAEFGRIAVGLGERQPETEFQAGLRRFSYLLLRVAMVLTVVIIVTNLLLGRPPIDAALFGLAIAVGITPQLLPAVVSTSLATGSRRLAACKVLVKRLVCIEDLGDIDVLITDKTGTLTEGHVALIGAVDAAGAPSDDVLRCGLLATDLDPAVGGDSANDLDAALWTGRRPVTGVRRLATLPFDHTRRATSALVDDGGTRVLVVKGAPEQVMARCTAIPDVAAHTLSELFAAGRRVVAVATRPAAGLTRVVATDETGLRLAGFLVFADNPKPAARDSLARLAALGIEVKIATGDNAAVAEKVCDELGLISKGTITGAQLDRVDDADIDAVTRNHTIFARISPTQKARIVTSLRHTGRSVGFLGDGVNDALALHSADVGISVDTATDVAKDAADVVLLEKDLGVLATGVAEGRRIFANTIKYVLMGTSSNFGNMFSAAAASAVLPFLPMLPGQILLNNLLYDTSQLAIPADRVDEDQLHAPAHWNIAFIRRFMLTFGPVSSLFDFLTFGLMLGVLHAGPVEFRTGWFVESLATQTLIIFAIRTRKVPFFRSRPAALLVATTAAVIATGILLTVSPVAARLGFTPLPWQFFAALVALTIGYLILVDVTKSVFYAEPMRLADSPHRTRGEAHRIHRRAARFSHPGRLPATAPR</sequence>
<dbReference type="NCBIfam" id="TIGR01494">
    <property type="entry name" value="ATPase_P-type"/>
    <property type="match status" value="2"/>
</dbReference>
<dbReference type="InterPro" id="IPR008250">
    <property type="entry name" value="ATPase_P-typ_transduc_dom_A_sf"/>
</dbReference>
<dbReference type="PANTHER" id="PTHR42861">
    <property type="entry name" value="CALCIUM-TRANSPORTING ATPASE"/>
    <property type="match status" value="1"/>
</dbReference>
<evidence type="ECO:0000256" key="16">
    <source>
        <dbReference type="ARBA" id="ARBA00029806"/>
    </source>
</evidence>
<dbReference type="FunFam" id="2.70.150.10:FF:000160">
    <property type="entry name" value="Sarcoplasmic/endoplasmic reticulum calcium ATPase 1"/>
    <property type="match status" value="1"/>
</dbReference>
<proteinExistence type="inferred from homology"/>
<gene>
    <name evidence="21" type="primary">mgtA</name>
    <name evidence="21" type="ORF">H7H73_22590</name>
    <name evidence="22" type="ORF">MJO55_08145</name>
</gene>
<dbReference type="Gene3D" id="3.40.50.1000">
    <property type="entry name" value="HAD superfamily/HAD-like"/>
    <property type="match status" value="1"/>
</dbReference>
<dbReference type="SUPFAM" id="SSF81653">
    <property type="entry name" value="Calcium ATPase, transduction domain A"/>
    <property type="match status" value="1"/>
</dbReference>
<organism evidence="21 24">
    <name type="scientific">Mycolicibacterium rufum</name>
    <dbReference type="NCBI Taxonomy" id="318424"/>
    <lineage>
        <taxon>Bacteria</taxon>
        <taxon>Bacillati</taxon>
        <taxon>Actinomycetota</taxon>
        <taxon>Actinomycetes</taxon>
        <taxon>Mycobacteriales</taxon>
        <taxon>Mycobacteriaceae</taxon>
        <taxon>Mycolicibacterium</taxon>
    </lineage>
</organism>
<evidence type="ECO:0000256" key="14">
    <source>
        <dbReference type="ARBA" id="ARBA00022989"/>
    </source>
</evidence>
<feature type="transmembrane region" description="Helical" evidence="19">
    <location>
        <begin position="708"/>
        <end position="734"/>
    </location>
</feature>
<evidence type="ECO:0000256" key="8">
    <source>
        <dbReference type="ARBA" id="ARBA00022553"/>
    </source>
</evidence>
<evidence type="ECO:0000256" key="3">
    <source>
        <dbReference type="ARBA" id="ARBA00008746"/>
    </source>
</evidence>
<feature type="transmembrane region" description="Helical" evidence="19">
    <location>
        <begin position="801"/>
        <end position="823"/>
    </location>
</feature>
<evidence type="ECO:0000256" key="9">
    <source>
        <dbReference type="ARBA" id="ARBA00022692"/>
    </source>
</evidence>
<feature type="domain" description="Cation-transporting P-type ATPase N-terminal" evidence="20">
    <location>
        <begin position="10"/>
        <end position="82"/>
    </location>
</feature>
<dbReference type="InterPro" id="IPR023299">
    <property type="entry name" value="ATPase_P-typ_cyto_dom_N"/>
</dbReference>
<accession>A0A9X2YGC4</accession>
<evidence type="ECO:0000256" key="6">
    <source>
        <dbReference type="ARBA" id="ARBA00022475"/>
    </source>
</evidence>
<evidence type="ECO:0000256" key="1">
    <source>
        <dbReference type="ARBA" id="ARBA00003954"/>
    </source>
</evidence>
<dbReference type="PROSITE" id="PS00154">
    <property type="entry name" value="ATPASE_E1_E2"/>
    <property type="match status" value="1"/>
</dbReference>
<dbReference type="Pfam" id="PF00689">
    <property type="entry name" value="Cation_ATPase_C"/>
    <property type="match status" value="1"/>
</dbReference>
<evidence type="ECO:0000256" key="19">
    <source>
        <dbReference type="SAM" id="Phobius"/>
    </source>
</evidence>
<dbReference type="EMBL" id="JACKRN010000742">
    <property type="protein sequence ID" value="MCV7072733.1"/>
    <property type="molecule type" value="Genomic_DNA"/>
</dbReference>